<evidence type="ECO:0000256" key="5">
    <source>
        <dbReference type="ARBA" id="ARBA00022687"/>
    </source>
</evidence>
<evidence type="ECO:0000256" key="7">
    <source>
        <dbReference type="SAM" id="MobiDB-lite"/>
    </source>
</evidence>
<dbReference type="PROSITE" id="PS50106">
    <property type="entry name" value="PDZ"/>
    <property type="match status" value="1"/>
</dbReference>
<evidence type="ECO:0000313" key="10">
    <source>
        <dbReference type="Proteomes" id="UP000079169"/>
    </source>
</evidence>
<dbReference type="FunFam" id="2.40.240.130:FF:000001">
    <property type="entry name" value="Segment polarity protein dishevelled homolog DVL-1"/>
    <property type="match status" value="1"/>
</dbReference>
<dbReference type="InterPro" id="IPR008339">
    <property type="entry name" value="Dishevelled_fam"/>
</dbReference>
<dbReference type="SUPFAM" id="SSF50156">
    <property type="entry name" value="PDZ domain-like"/>
    <property type="match status" value="1"/>
</dbReference>
<feature type="domain" description="DIX" evidence="9">
    <location>
        <begin position="1"/>
        <end position="82"/>
    </location>
</feature>
<sequence>MEETKVIYHIDDEETPYLVKLPVSPDKVTLADFKNVLNRPNFKFFFKSMDDDFGVVKEEIIEDDAHLPCFNGRVVSWLVSAEGSNVSERRHEYARPHGGFSPVQLHRAALGLPPQCIDPMLQYQLNNSSSIMSRRRRPQRRRRHRPPALSRTSSFSSITDSSMSLNIITVTLNMDTVNFLGISIVGQSNKGGDGGIYVGSIMKGGAVALDGRIEPGDMILQVNDINFENMSNDEAVRVLREVVQKPGPIKLVVAKCWDPNPKGYFTIPRTEPVRPIDPGAWVAHTAAIRGDGFPLRPPSVSTLTSTSSSLTSSIAETEKAFEELSLTINTDMATIELF</sequence>
<dbReference type="GeneID" id="103510733"/>
<dbReference type="GO" id="GO:0005109">
    <property type="term" value="F:frizzled binding"/>
    <property type="evidence" value="ECO:0007669"/>
    <property type="project" value="TreeGrafter"/>
</dbReference>
<dbReference type="SMART" id="SM00021">
    <property type="entry name" value="DAX"/>
    <property type="match status" value="1"/>
</dbReference>
<keyword evidence="10" id="KW-1185">Reference proteome</keyword>
<comment type="subcellular location">
    <subcellularLocation>
        <location evidence="1">Cytoplasm</location>
    </subcellularLocation>
</comment>
<keyword evidence="5 6" id="KW-0879">Wnt signaling pathway</keyword>
<evidence type="ECO:0000256" key="2">
    <source>
        <dbReference type="ARBA" id="ARBA00008735"/>
    </source>
</evidence>
<organism evidence="10 11">
    <name type="scientific">Diaphorina citri</name>
    <name type="common">Asian citrus psyllid</name>
    <dbReference type="NCBI Taxonomy" id="121845"/>
    <lineage>
        <taxon>Eukaryota</taxon>
        <taxon>Metazoa</taxon>
        <taxon>Ecdysozoa</taxon>
        <taxon>Arthropoda</taxon>
        <taxon>Hexapoda</taxon>
        <taxon>Insecta</taxon>
        <taxon>Pterygota</taxon>
        <taxon>Neoptera</taxon>
        <taxon>Paraneoptera</taxon>
        <taxon>Hemiptera</taxon>
        <taxon>Sternorrhyncha</taxon>
        <taxon>Psylloidea</taxon>
        <taxon>Psyllidae</taxon>
        <taxon>Diaphorininae</taxon>
        <taxon>Diaphorina</taxon>
    </lineage>
</organism>
<name>A0A3Q0J0N4_DIACI</name>
<keyword evidence="4" id="KW-0963">Cytoplasm</keyword>
<dbReference type="PROSITE" id="PS50841">
    <property type="entry name" value="DIX"/>
    <property type="match status" value="1"/>
</dbReference>
<feature type="compositionally biased region" description="Basic residues" evidence="7">
    <location>
        <begin position="133"/>
        <end position="146"/>
    </location>
</feature>
<reference evidence="11" key="1">
    <citation type="submission" date="2025-08" db="UniProtKB">
        <authorList>
            <consortium name="RefSeq"/>
        </authorList>
    </citation>
    <scope>IDENTIFICATION</scope>
</reference>
<accession>A0A3Q0J0N4</accession>
<evidence type="ECO:0000256" key="1">
    <source>
        <dbReference type="ARBA" id="ARBA00004496"/>
    </source>
</evidence>
<feature type="region of interest" description="Disordered" evidence="7">
    <location>
        <begin position="128"/>
        <end position="155"/>
    </location>
</feature>
<evidence type="ECO:0000259" key="8">
    <source>
        <dbReference type="PROSITE" id="PS50106"/>
    </source>
</evidence>
<dbReference type="Pfam" id="PF02377">
    <property type="entry name" value="Dishevelled"/>
    <property type="match status" value="1"/>
</dbReference>
<dbReference type="RefSeq" id="XP_026680513.1">
    <property type="nucleotide sequence ID" value="XM_026824712.1"/>
</dbReference>
<gene>
    <name evidence="11" type="primary">LOC103510733</name>
</gene>
<evidence type="ECO:0000256" key="4">
    <source>
        <dbReference type="ARBA" id="ARBA00022490"/>
    </source>
</evidence>
<dbReference type="InterPro" id="IPR015506">
    <property type="entry name" value="Dsh/Dvl-rel"/>
</dbReference>
<proteinExistence type="inferred from homology"/>
<dbReference type="SMART" id="SM00228">
    <property type="entry name" value="PDZ"/>
    <property type="match status" value="1"/>
</dbReference>
<dbReference type="CDD" id="cd06717">
    <property type="entry name" value="PDZ_Dishevelled-like"/>
    <property type="match status" value="1"/>
</dbReference>
<dbReference type="STRING" id="121845.A0A3Q0J0N4"/>
<evidence type="ECO:0000256" key="3">
    <source>
        <dbReference type="ARBA" id="ARBA00022473"/>
    </source>
</evidence>
<dbReference type="SUPFAM" id="SSF54236">
    <property type="entry name" value="Ubiquitin-like"/>
    <property type="match status" value="1"/>
</dbReference>
<dbReference type="InterPro" id="IPR003351">
    <property type="entry name" value="Dishevelled_protein_dom"/>
</dbReference>
<dbReference type="GO" id="GO:0060070">
    <property type="term" value="P:canonical Wnt signaling pathway"/>
    <property type="evidence" value="ECO:0007669"/>
    <property type="project" value="TreeGrafter"/>
</dbReference>
<dbReference type="InterPro" id="IPR029071">
    <property type="entry name" value="Ubiquitin-like_domsf"/>
</dbReference>
<evidence type="ECO:0000259" key="9">
    <source>
        <dbReference type="PROSITE" id="PS50841"/>
    </source>
</evidence>
<comment type="similarity">
    <text evidence="2">Belongs to the DSH family.</text>
</comment>
<protein>
    <submittedName>
        <fullName evidence="11">Segment polarity protein dishevelled homolog DVL-3-like</fullName>
    </submittedName>
</protein>
<dbReference type="InterPro" id="IPR001158">
    <property type="entry name" value="DIX"/>
</dbReference>
<dbReference type="KEGG" id="dci:103510733"/>
<evidence type="ECO:0000313" key="11">
    <source>
        <dbReference type="RefSeq" id="XP_026680513.1"/>
    </source>
</evidence>
<dbReference type="PANTHER" id="PTHR10878">
    <property type="entry name" value="SEGMENT POLARITY PROTEIN DISHEVELLED"/>
    <property type="match status" value="1"/>
</dbReference>
<dbReference type="AlphaFoldDB" id="A0A3Q0J0N4"/>
<dbReference type="Pfam" id="PF00595">
    <property type="entry name" value="PDZ"/>
    <property type="match status" value="1"/>
</dbReference>
<dbReference type="Proteomes" id="UP000079169">
    <property type="component" value="Unplaced"/>
</dbReference>
<evidence type="ECO:0000256" key="6">
    <source>
        <dbReference type="PROSITE-ProRule" id="PRU00069"/>
    </source>
</evidence>
<dbReference type="GO" id="GO:0005829">
    <property type="term" value="C:cytosol"/>
    <property type="evidence" value="ECO:0007669"/>
    <property type="project" value="TreeGrafter"/>
</dbReference>
<dbReference type="Gene3D" id="2.40.240.130">
    <property type="match status" value="1"/>
</dbReference>
<dbReference type="InterPro" id="IPR038207">
    <property type="entry name" value="DIX_dom_sf"/>
</dbReference>
<dbReference type="FunFam" id="2.30.42.10:FF:000014">
    <property type="entry name" value="Segment polarity protein dishevelled homolog DVL-3"/>
    <property type="match status" value="1"/>
</dbReference>
<dbReference type="PRINTS" id="PR01760">
    <property type="entry name" value="DISHEVELLED"/>
</dbReference>
<keyword evidence="3" id="KW-0217">Developmental protein</keyword>
<dbReference type="InterPro" id="IPR001478">
    <property type="entry name" value="PDZ"/>
</dbReference>
<dbReference type="PANTHER" id="PTHR10878:SF25">
    <property type="entry name" value="SEGMENT POLARITY PROTEIN DISHEVELLED"/>
    <property type="match status" value="1"/>
</dbReference>
<dbReference type="Gene3D" id="2.30.42.10">
    <property type="match status" value="1"/>
</dbReference>
<dbReference type="PaxDb" id="121845-A0A3Q0J0N4"/>
<dbReference type="InterPro" id="IPR036034">
    <property type="entry name" value="PDZ_sf"/>
</dbReference>
<dbReference type="Pfam" id="PF00778">
    <property type="entry name" value="DIX"/>
    <property type="match status" value="1"/>
</dbReference>
<feature type="domain" description="PDZ" evidence="8">
    <location>
        <begin position="169"/>
        <end position="241"/>
    </location>
</feature>